<dbReference type="Proteomes" id="UP000823775">
    <property type="component" value="Unassembled WGS sequence"/>
</dbReference>
<name>A0ABS8V414_DATST</name>
<accession>A0ABS8V414</accession>
<gene>
    <name evidence="1" type="ORF">HAX54_026970</name>
</gene>
<organism evidence="1 2">
    <name type="scientific">Datura stramonium</name>
    <name type="common">Jimsonweed</name>
    <name type="synonym">Common thornapple</name>
    <dbReference type="NCBI Taxonomy" id="4076"/>
    <lineage>
        <taxon>Eukaryota</taxon>
        <taxon>Viridiplantae</taxon>
        <taxon>Streptophyta</taxon>
        <taxon>Embryophyta</taxon>
        <taxon>Tracheophyta</taxon>
        <taxon>Spermatophyta</taxon>
        <taxon>Magnoliopsida</taxon>
        <taxon>eudicotyledons</taxon>
        <taxon>Gunneridae</taxon>
        <taxon>Pentapetalae</taxon>
        <taxon>asterids</taxon>
        <taxon>lamiids</taxon>
        <taxon>Solanales</taxon>
        <taxon>Solanaceae</taxon>
        <taxon>Solanoideae</taxon>
        <taxon>Datureae</taxon>
        <taxon>Datura</taxon>
    </lineage>
</organism>
<dbReference type="EMBL" id="JACEIK010003279">
    <property type="protein sequence ID" value="MCD9641097.1"/>
    <property type="molecule type" value="Genomic_DNA"/>
</dbReference>
<protein>
    <submittedName>
        <fullName evidence="1">Uncharacterized protein</fullName>
    </submittedName>
</protein>
<evidence type="ECO:0000313" key="2">
    <source>
        <dbReference type="Proteomes" id="UP000823775"/>
    </source>
</evidence>
<sequence>MEGLLTVEVVRPNESKRRPQWRLVSWSFFDRWLRRFLFSSIIVSLVEGVRWCSGLFWCSSPAVRGGDEGDGGEKGWVRCSLIVASAEQRERENKISDGCRWLEDKQRECDYPGVSDQRFRRLRSNGILWVGLWVMEWVTDGING</sequence>
<reference evidence="1 2" key="1">
    <citation type="journal article" date="2021" name="BMC Genomics">
        <title>Datura genome reveals duplications of psychoactive alkaloid biosynthetic genes and high mutation rate following tissue culture.</title>
        <authorList>
            <person name="Rajewski A."/>
            <person name="Carter-House D."/>
            <person name="Stajich J."/>
            <person name="Litt A."/>
        </authorList>
    </citation>
    <scope>NUCLEOTIDE SEQUENCE [LARGE SCALE GENOMIC DNA]</scope>
    <source>
        <strain evidence="1">AR-01</strain>
    </source>
</reference>
<comment type="caution">
    <text evidence="1">The sequence shown here is derived from an EMBL/GenBank/DDBJ whole genome shotgun (WGS) entry which is preliminary data.</text>
</comment>
<evidence type="ECO:0000313" key="1">
    <source>
        <dbReference type="EMBL" id="MCD9641097.1"/>
    </source>
</evidence>
<proteinExistence type="predicted"/>
<keyword evidence="2" id="KW-1185">Reference proteome</keyword>